<protein>
    <submittedName>
        <fullName evidence="12">Apoptosis-inducing factor 3</fullName>
    </submittedName>
</protein>
<name>A0A0A9XGT7_LYGHE</name>
<dbReference type="Gene3D" id="3.50.50.60">
    <property type="entry name" value="FAD/NAD(P)-binding domain"/>
    <property type="match status" value="2"/>
</dbReference>
<dbReference type="EMBL" id="GBHO01029525">
    <property type="protein sequence ID" value="JAG14079.1"/>
    <property type="molecule type" value="Transcribed_RNA"/>
</dbReference>
<dbReference type="SUPFAM" id="SSF55424">
    <property type="entry name" value="FAD/NAD-linked reductases, dimerisation (C-terminal) domain"/>
    <property type="match status" value="1"/>
</dbReference>
<organism evidence="12">
    <name type="scientific">Lygus hesperus</name>
    <name type="common">Western plant bug</name>
    <dbReference type="NCBI Taxonomy" id="30085"/>
    <lineage>
        <taxon>Eukaryota</taxon>
        <taxon>Metazoa</taxon>
        <taxon>Ecdysozoa</taxon>
        <taxon>Arthropoda</taxon>
        <taxon>Hexapoda</taxon>
        <taxon>Insecta</taxon>
        <taxon>Pterygota</taxon>
        <taxon>Neoptera</taxon>
        <taxon>Paraneoptera</taxon>
        <taxon>Hemiptera</taxon>
        <taxon>Heteroptera</taxon>
        <taxon>Panheteroptera</taxon>
        <taxon>Cimicomorpha</taxon>
        <taxon>Miridae</taxon>
        <taxon>Mirini</taxon>
        <taxon>Lygus</taxon>
    </lineage>
</organism>
<sequence length="570" mass="61454">MLSKLGVIGLSFALKNLSVLPRSQTTRFIFSSHILFNDRSNGEFVEGIVCKASDIPENGMQVVNLDSEENKILVVKQNGQICAMGTKCSHYGAPLVNGALGNGRVRCPWHGACFNIKTGDIEDFPGLDSVPTYQVEVTPSGDVKVKARKSDLTAQKRLKQMAKRDPNNNNTFVIVGSGAAGLVCAETLRQEGFSGKVVLVTAEKYLPYDRVKLSKFLDSTADKIQLRPAAFYKEHGIETMTECPATGLDTEAKKLKLSNGDHLSYSSIFIATGSIPRRPDLPGVNLTNIFTLRSLDDAHSINNALSTDSEVVVYGSSFIGMEAAAYCNGKVKKVTVVGRSAVPFAESLGQDLGGRIGKLFTDKGVVLKMNTTIKCFKGDGEVSSIELSDGSTMAANVVILGLGSTFATDFLKESTVKLTPKGTVPVNKFLETNCPGVYAGGDIAEAPVFSLGDKQQQIGHWGLAHYHGRIAALNMMSHSTPLKSVPFFWTMLFGTSFRYAGYGAGYTDIVSGGDLEALKYVCYYCKDDKVIAVATVGTDPIAAQFAELLNCGGSLSKMRVSKEPLDWYKR</sequence>
<dbReference type="EMBL" id="GBHO01024432">
    <property type="protein sequence ID" value="JAG19172.1"/>
    <property type="molecule type" value="Transcribed_RNA"/>
</dbReference>
<dbReference type="FunFam" id="2.102.10.10:FF:000003">
    <property type="entry name" value="apoptosis-inducing factor 3 isoform X2"/>
    <property type="match status" value="1"/>
</dbReference>
<evidence type="ECO:0000313" key="13">
    <source>
        <dbReference type="EMBL" id="JAG19172.1"/>
    </source>
</evidence>
<dbReference type="Gene3D" id="3.30.390.30">
    <property type="match status" value="1"/>
</dbReference>
<dbReference type="GO" id="GO:0005737">
    <property type="term" value="C:cytoplasm"/>
    <property type="evidence" value="ECO:0007669"/>
    <property type="project" value="TreeGrafter"/>
</dbReference>
<dbReference type="InterPro" id="IPR016156">
    <property type="entry name" value="FAD/NAD-linked_Rdtase_dimer_sf"/>
</dbReference>
<dbReference type="InterPro" id="IPR036188">
    <property type="entry name" value="FAD/NAD-bd_sf"/>
</dbReference>
<dbReference type="GO" id="GO:0046872">
    <property type="term" value="F:metal ion binding"/>
    <property type="evidence" value="ECO:0007669"/>
    <property type="project" value="UniProtKB-KW"/>
</dbReference>
<evidence type="ECO:0000256" key="4">
    <source>
        <dbReference type="ARBA" id="ARBA00022714"/>
    </source>
</evidence>
<evidence type="ECO:0000256" key="9">
    <source>
        <dbReference type="ARBA" id="ARBA00023014"/>
    </source>
</evidence>
<dbReference type="CDD" id="cd03478">
    <property type="entry name" value="Rieske_AIFL_N"/>
    <property type="match status" value="1"/>
</dbReference>
<feature type="domain" description="Rieske" evidence="10">
    <location>
        <begin position="47"/>
        <end position="137"/>
    </location>
</feature>
<keyword evidence="6" id="KW-0274">FAD</keyword>
<keyword evidence="5" id="KW-0479">Metal-binding</keyword>
<evidence type="ECO:0000313" key="15">
    <source>
        <dbReference type="EMBL" id="JAG39313.1"/>
    </source>
</evidence>
<keyword evidence="4" id="KW-0001">2Fe-2S</keyword>
<dbReference type="Pfam" id="PF00355">
    <property type="entry name" value="Rieske"/>
    <property type="match status" value="1"/>
</dbReference>
<dbReference type="PANTHER" id="PTHR43557:SF2">
    <property type="entry name" value="RIESKE DOMAIN-CONTAINING PROTEIN-RELATED"/>
    <property type="match status" value="1"/>
</dbReference>
<keyword evidence="7" id="KW-0560">Oxidoreductase</keyword>
<dbReference type="PRINTS" id="PR00368">
    <property type="entry name" value="FADPNR"/>
</dbReference>
<dbReference type="PROSITE" id="PS51296">
    <property type="entry name" value="RIESKE"/>
    <property type="match status" value="1"/>
</dbReference>
<dbReference type="EMBL" id="GBHO01018135">
    <property type="protein sequence ID" value="JAG25469.1"/>
    <property type="molecule type" value="Transcribed_RNA"/>
</dbReference>
<evidence type="ECO:0000256" key="6">
    <source>
        <dbReference type="ARBA" id="ARBA00022827"/>
    </source>
</evidence>
<dbReference type="Pfam" id="PF07992">
    <property type="entry name" value="Pyr_redox_2"/>
    <property type="match status" value="1"/>
</dbReference>
<keyword evidence="8" id="KW-0408">Iron</keyword>
<evidence type="ECO:0000256" key="3">
    <source>
        <dbReference type="ARBA" id="ARBA00022630"/>
    </source>
</evidence>
<evidence type="ECO:0000256" key="7">
    <source>
        <dbReference type="ARBA" id="ARBA00023002"/>
    </source>
</evidence>
<dbReference type="InterPro" id="IPR050446">
    <property type="entry name" value="FAD-oxidoreductase/Apoptosis"/>
</dbReference>
<evidence type="ECO:0000256" key="1">
    <source>
        <dbReference type="ARBA" id="ARBA00001974"/>
    </source>
</evidence>
<dbReference type="InterPro" id="IPR036922">
    <property type="entry name" value="Rieske_2Fe-2S_sf"/>
</dbReference>
<dbReference type="Gene3D" id="2.102.10.10">
    <property type="entry name" value="Rieske [2Fe-2S] iron-sulphur domain"/>
    <property type="match status" value="1"/>
</dbReference>
<dbReference type="PANTHER" id="PTHR43557">
    <property type="entry name" value="APOPTOSIS-INDUCING FACTOR 1"/>
    <property type="match status" value="1"/>
</dbReference>
<dbReference type="PRINTS" id="PR00411">
    <property type="entry name" value="PNDRDTASEI"/>
</dbReference>
<dbReference type="SUPFAM" id="SSF50022">
    <property type="entry name" value="ISP domain"/>
    <property type="match status" value="1"/>
</dbReference>
<dbReference type="GO" id="GO:0051537">
    <property type="term" value="F:2 iron, 2 sulfur cluster binding"/>
    <property type="evidence" value="ECO:0007669"/>
    <property type="project" value="UniProtKB-KW"/>
</dbReference>
<comment type="similarity">
    <text evidence="2">Belongs to the FAD-dependent oxidoreductase family.</text>
</comment>
<evidence type="ECO:0000256" key="2">
    <source>
        <dbReference type="ARBA" id="ARBA00006442"/>
    </source>
</evidence>
<dbReference type="EMBL" id="GBHO01004291">
    <property type="protein sequence ID" value="JAG39313.1"/>
    <property type="molecule type" value="Transcribed_RNA"/>
</dbReference>
<keyword evidence="9" id="KW-0411">Iron-sulfur</keyword>
<evidence type="ECO:0000256" key="5">
    <source>
        <dbReference type="ARBA" id="ARBA00022723"/>
    </source>
</evidence>
<reference evidence="12" key="1">
    <citation type="journal article" date="2014" name="PLoS ONE">
        <title>Transcriptome-Based Identification of ABC Transporters in the Western Tarnished Plant Bug Lygus hesperus.</title>
        <authorList>
            <person name="Hull J.J."/>
            <person name="Chaney K."/>
            <person name="Geib S.M."/>
            <person name="Fabrick J.A."/>
            <person name="Brent C.S."/>
            <person name="Walsh D."/>
            <person name="Lavine L.C."/>
        </authorList>
    </citation>
    <scope>NUCLEOTIDE SEQUENCE</scope>
</reference>
<evidence type="ECO:0000256" key="8">
    <source>
        <dbReference type="ARBA" id="ARBA00023004"/>
    </source>
</evidence>
<evidence type="ECO:0000313" key="11">
    <source>
        <dbReference type="EMBL" id="JAG14079.1"/>
    </source>
</evidence>
<dbReference type="EMBL" id="GBHO01024435">
    <property type="protein sequence ID" value="JAG19169.1"/>
    <property type="molecule type" value="Transcribed_RNA"/>
</dbReference>
<dbReference type="InterPro" id="IPR017941">
    <property type="entry name" value="Rieske_2Fe-2S"/>
</dbReference>
<proteinExistence type="inferred from homology"/>
<keyword evidence="3" id="KW-0285">Flavoprotein</keyword>
<evidence type="ECO:0000313" key="12">
    <source>
        <dbReference type="EMBL" id="JAG19169.1"/>
    </source>
</evidence>
<gene>
    <name evidence="12" type="primary">AIFM3_1</name>
    <name evidence="15" type="synonym">AIFM3_14</name>
    <name evidence="13" type="synonym">AIFM3_15</name>
    <name evidence="14" type="synonym">AIFM3_18</name>
    <name evidence="11" type="synonym">AIFM3_9</name>
    <name evidence="14" type="ORF">CM83_84408</name>
    <name evidence="13" type="ORF">CM83_84415</name>
    <name evidence="15" type="ORF">CM83_84417</name>
    <name evidence="12" type="ORF">CM83_84425</name>
    <name evidence="11" type="ORF">CM83_84432</name>
</gene>
<evidence type="ECO:0000313" key="14">
    <source>
        <dbReference type="EMBL" id="JAG25469.1"/>
    </source>
</evidence>
<dbReference type="AlphaFoldDB" id="A0A0A9XGT7"/>
<accession>A0A0A9XGT7</accession>
<evidence type="ECO:0000259" key="10">
    <source>
        <dbReference type="PROSITE" id="PS51296"/>
    </source>
</evidence>
<dbReference type="GO" id="GO:0016651">
    <property type="term" value="F:oxidoreductase activity, acting on NAD(P)H"/>
    <property type="evidence" value="ECO:0007669"/>
    <property type="project" value="TreeGrafter"/>
</dbReference>
<comment type="cofactor">
    <cofactor evidence="1">
        <name>FAD</name>
        <dbReference type="ChEBI" id="CHEBI:57692"/>
    </cofactor>
</comment>
<reference evidence="12" key="2">
    <citation type="submission" date="2014-07" db="EMBL/GenBank/DDBJ databases">
        <authorList>
            <person name="Hull J."/>
        </authorList>
    </citation>
    <scope>NUCLEOTIDE SEQUENCE</scope>
</reference>
<dbReference type="SUPFAM" id="SSF51905">
    <property type="entry name" value="FAD/NAD(P)-binding domain"/>
    <property type="match status" value="2"/>
</dbReference>
<dbReference type="InterPro" id="IPR023753">
    <property type="entry name" value="FAD/NAD-binding_dom"/>
</dbReference>